<dbReference type="Proteomes" id="UP000597762">
    <property type="component" value="Unassembled WGS sequence"/>
</dbReference>
<evidence type="ECO:0000313" key="2">
    <source>
        <dbReference type="Proteomes" id="UP000597762"/>
    </source>
</evidence>
<sequence length="288" mass="32541">MPPFSFQKGLRLSADIYPEMLRCVVKPWLDKIAARRPYVFQQNSAPAHKAKMTQAWLLNNVPHHWSPDFFWGVIKAKTNKHVNNTVDSLKASIVEESGVLLEDLGAPDGGLDHPGFHHAPQYLLADLSCDSPALWKEERRHDAPPPPPSLEMTPRNIHLSFCLLLVWSWMKFFSSEKNLSIPADSFLCSFSKAAALIFLDYLEAFVVSMRLLDGGDELVDPNIRRTNVVGLSLGSKLVLVLTRLSLLPNVHDYGPLEPKPDHHFRRLLPDANRSYYRCSALIFHLSKG</sequence>
<comment type="caution">
    <text evidence="1">The sequence shown here is derived from an EMBL/GenBank/DDBJ whole genome shotgun (WGS) entry which is preliminary data.</text>
</comment>
<dbReference type="Gene3D" id="3.30.420.10">
    <property type="entry name" value="Ribonuclease H-like superfamily/Ribonuclease H"/>
    <property type="match status" value="1"/>
</dbReference>
<protein>
    <recommendedName>
        <fullName evidence="3">Transposase</fullName>
    </recommendedName>
</protein>
<dbReference type="AlphaFoldDB" id="A0A812BXV7"/>
<reference evidence="1" key="1">
    <citation type="submission" date="2021-01" db="EMBL/GenBank/DDBJ databases">
        <authorList>
            <person name="Li R."/>
            <person name="Bekaert M."/>
        </authorList>
    </citation>
    <scope>NUCLEOTIDE SEQUENCE</scope>
    <source>
        <strain evidence="1">Farmed</strain>
    </source>
</reference>
<evidence type="ECO:0000313" key="1">
    <source>
        <dbReference type="EMBL" id="CAE1245217.1"/>
    </source>
</evidence>
<dbReference type="OrthoDB" id="9981685at2759"/>
<dbReference type="GO" id="GO:0003676">
    <property type="term" value="F:nucleic acid binding"/>
    <property type="evidence" value="ECO:0007669"/>
    <property type="project" value="InterPro"/>
</dbReference>
<gene>
    <name evidence="1" type="ORF">SPHA_24640</name>
</gene>
<name>A0A812BXV7_ACAPH</name>
<organism evidence="1 2">
    <name type="scientific">Acanthosepion pharaonis</name>
    <name type="common">Pharaoh cuttlefish</name>
    <name type="synonym">Sepia pharaonis</name>
    <dbReference type="NCBI Taxonomy" id="158019"/>
    <lineage>
        <taxon>Eukaryota</taxon>
        <taxon>Metazoa</taxon>
        <taxon>Spiralia</taxon>
        <taxon>Lophotrochozoa</taxon>
        <taxon>Mollusca</taxon>
        <taxon>Cephalopoda</taxon>
        <taxon>Coleoidea</taxon>
        <taxon>Decapodiformes</taxon>
        <taxon>Sepiida</taxon>
        <taxon>Sepiina</taxon>
        <taxon>Sepiidae</taxon>
        <taxon>Acanthosepion</taxon>
    </lineage>
</organism>
<evidence type="ECO:0008006" key="3">
    <source>
        <dbReference type="Google" id="ProtNLM"/>
    </source>
</evidence>
<accession>A0A812BXV7</accession>
<proteinExistence type="predicted"/>
<keyword evidence="2" id="KW-1185">Reference proteome</keyword>
<dbReference type="EMBL" id="CAHIKZ030000922">
    <property type="protein sequence ID" value="CAE1245217.1"/>
    <property type="molecule type" value="Genomic_DNA"/>
</dbReference>
<dbReference type="InterPro" id="IPR036397">
    <property type="entry name" value="RNaseH_sf"/>
</dbReference>